<dbReference type="RefSeq" id="WP_231334506.1">
    <property type="nucleotide sequence ID" value="NZ_CP059572.1"/>
</dbReference>
<organism evidence="1 2">
    <name type="scientific">Actinomadura graeca</name>
    <dbReference type="NCBI Taxonomy" id="2750812"/>
    <lineage>
        <taxon>Bacteria</taxon>
        <taxon>Bacillati</taxon>
        <taxon>Actinomycetota</taxon>
        <taxon>Actinomycetes</taxon>
        <taxon>Streptosporangiales</taxon>
        <taxon>Thermomonosporaceae</taxon>
        <taxon>Actinomadura</taxon>
    </lineage>
</organism>
<sequence>MSAAGETGLIGIGYQGHDLPSFLARLSAENVSLVVDVRLNPISRKRGFSKRALSEALESAGIGYEHAQPLGNPKDNRAGFGGSPKELQDARLRYAEVLDAPAAREWLTAIATWAIDRKVALLCFEADQTRCHRDMVATEVHRLSRIFSSEHGGVTPGPRPPA</sequence>
<evidence type="ECO:0000313" key="1">
    <source>
        <dbReference type="EMBL" id="QXJ21360.1"/>
    </source>
</evidence>
<reference evidence="1" key="1">
    <citation type="submission" date="2020-07" db="EMBL/GenBank/DDBJ databases">
        <authorList>
            <person name="Tarantini F.S."/>
            <person name="Hong K.W."/>
            <person name="Chan K.G."/>
        </authorList>
    </citation>
    <scope>NUCLEOTIDE SEQUENCE</scope>
    <source>
        <strain evidence="1">32-07</strain>
    </source>
</reference>
<dbReference type="Proteomes" id="UP001049518">
    <property type="component" value="Chromosome"/>
</dbReference>
<keyword evidence="2" id="KW-1185">Reference proteome</keyword>
<proteinExistence type="predicted"/>
<name>A0ABX8QRQ9_9ACTN</name>
<gene>
    <name evidence="1" type="ORF">AGRA3207_002206</name>
</gene>
<accession>A0ABX8QRQ9</accession>
<dbReference type="PANTHER" id="PTHR39337:SF1">
    <property type="entry name" value="BLR5642 PROTEIN"/>
    <property type="match status" value="1"/>
</dbReference>
<dbReference type="Pfam" id="PF04343">
    <property type="entry name" value="DUF488"/>
    <property type="match status" value="1"/>
</dbReference>
<dbReference type="PANTHER" id="PTHR39337">
    <property type="entry name" value="BLR5642 PROTEIN"/>
    <property type="match status" value="1"/>
</dbReference>
<evidence type="ECO:0000313" key="2">
    <source>
        <dbReference type="Proteomes" id="UP001049518"/>
    </source>
</evidence>
<dbReference type="EMBL" id="CP059572">
    <property type="protein sequence ID" value="QXJ21360.1"/>
    <property type="molecule type" value="Genomic_DNA"/>
</dbReference>
<protein>
    <submittedName>
        <fullName evidence="1">DUF488 domain-containing protein</fullName>
    </submittedName>
</protein>
<dbReference type="InterPro" id="IPR007438">
    <property type="entry name" value="DUF488"/>
</dbReference>